<dbReference type="EMBL" id="JAFLNA010000008">
    <property type="protein sequence ID" value="MBO0132222.1"/>
    <property type="molecule type" value="Genomic_DNA"/>
</dbReference>
<name>A0ABS3EKE0_9HYPH</name>
<dbReference type="SUPFAM" id="SSF54637">
    <property type="entry name" value="Thioesterase/thiol ester dehydrase-isomerase"/>
    <property type="match status" value="1"/>
</dbReference>
<dbReference type="Proteomes" id="UP000664699">
    <property type="component" value="Unassembled WGS sequence"/>
</dbReference>
<evidence type="ECO:0000313" key="1">
    <source>
        <dbReference type="EMBL" id="MBO0132222.1"/>
    </source>
</evidence>
<reference evidence="1 2" key="1">
    <citation type="submission" date="2021-03" db="EMBL/GenBank/DDBJ databases">
        <title>Whole genome sequence of Agrobacterium sp. strain Rnr.</title>
        <authorList>
            <person name="Mafakheri H."/>
            <person name="Taghavi S.M."/>
            <person name="Nemanja K."/>
            <person name="Osdaghi E."/>
        </authorList>
    </citation>
    <scope>NUCLEOTIDE SEQUENCE [LARGE SCALE GENOMIC DNA]</scope>
    <source>
        <strain evidence="1 2">Rnr</strain>
    </source>
</reference>
<protein>
    <submittedName>
        <fullName evidence="1">Thioesterase family protein</fullName>
    </submittedName>
</protein>
<dbReference type="Gene3D" id="3.10.129.10">
    <property type="entry name" value="Hotdog Thioesterase"/>
    <property type="match status" value="1"/>
</dbReference>
<proteinExistence type="predicted"/>
<organism evidence="1 2">
    <name type="scientific">Agrobacterium burrii</name>
    <dbReference type="NCBI Taxonomy" id="2815339"/>
    <lineage>
        <taxon>Bacteria</taxon>
        <taxon>Pseudomonadati</taxon>
        <taxon>Pseudomonadota</taxon>
        <taxon>Alphaproteobacteria</taxon>
        <taxon>Hyphomicrobiales</taxon>
        <taxon>Rhizobiaceae</taxon>
        <taxon>Rhizobium/Agrobacterium group</taxon>
        <taxon>Agrobacterium</taxon>
        <taxon>Agrobacterium tumefaciens complex</taxon>
    </lineage>
</organism>
<comment type="caution">
    <text evidence="1">The sequence shown here is derived from an EMBL/GenBank/DDBJ whole genome shotgun (WGS) entry which is preliminary data.</text>
</comment>
<dbReference type="InterPro" id="IPR029069">
    <property type="entry name" value="HotDog_dom_sf"/>
</dbReference>
<dbReference type="RefSeq" id="WP_207134663.1">
    <property type="nucleotide sequence ID" value="NZ_JAFLNA010000008.1"/>
</dbReference>
<sequence>MTKETLKLWEGSVLPEWLDYNGHMTEHRYLQVFSDSSDALYAKLGVQFEAAAEGSYFTLETHIRHLAETHVGARLRTETEILGYDDKRLHLFHRLFDDTGKLLATAEHLALHVAHSRACAARSDMVEKVAAIFTSQNGLPVEERLGSVLRQPLRQTRLLENQREAQ</sequence>
<dbReference type="CDD" id="cd00586">
    <property type="entry name" value="4HBT"/>
    <property type="match status" value="1"/>
</dbReference>
<accession>A0ABS3EKE0</accession>
<gene>
    <name evidence="1" type="ORF">JZX89_15925</name>
</gene>
<evidence type="ECO:0000313" key="2">
    <source>
        <dbReference type="Proteomes" id="UP000664699"/>
    </source>
</evidence>
<keyword evidence="2" id="KW-1185">Reference proteome</keyword>
<dbReference type="Pfam" id="PF13279">
    <property type="entry name" value="4HBT_2"/>
    <property type="match status" value="1"/>
</dbReference>